<dbReference type="AlphaFoldDB" id="A0A1B6H6R0"/>
<name>A0A1B6H6R0_9HEMI</name>
<dbReference type="Pfam" id="PF14769">
    <property type="entry name" value="CLAMP"/>
    <property type="match status" value="1"/>
</dbReference>
<feature type="non-terminal residue" evidence="1">
    <location>
        <position position="1"/>
    </location>
</feature>
<organism evidence="1">
    <name type="scientific">Homalodisca liturata</name>
    <dbReference type="NCBI Taxonomy" id="320908"/>
    <lineage>
        <taxon>Eukaryota</taxon>
        <taxon>Metazoa</taxon>
        <taxon>Ecdysozoa</taxon>
        <taxon>Arthropoda</taxon>
        <taxon>Hexapoda</taxon>
        <taxon>Insecta</taxon>
        <taxon>Pterygota</taxon>
        <taxon>Neoptera</taxon>
        <taxon>Paraneoptera</taxon>
        <taxon>Hemiptera</taxon>
        <taxon>Auchenorrhyncha</taxon>
        <taxon>Membracoidea</taxon>
        <taxon>Cicadellidae</taxon>
        <taxon>Cicadellinae</taxon>
        <taxon>Proconiini</taxon>
        <taxon>Homalodisca</taxon>
    </lineage>
</organism>
<reference evidence="1" key="1">
    <citation type="submission" date="2015-11" db="EMBL/GenBank/DDBJ databases">
        <title>De novo transcriptome assembly of four potential Pierce s Disease insect vectors from Arizona vineyards.</title>
        <authorList>
            <person name="Tassone E.E."/>
        </authorList>
    </citation>
    <scope>NUCLEOTIDE SEQUENCE</scope>
</reference>
<sequence length="233" mass="26333">FIEKLQICQLSITIEMWPLARGSLQPVNVSTECPKPLKKTLSAPQLSPETFKVPVSKLSLFAEPLAIGYKPTYCSPKDLLLSPSQLISLDPLPQERAVSIISDWLKPQPAPLSLALLLFSVYRWATGQGFQLDQTSVLITILHHTYRYAVQSPWRTQLEVYSFFKESLLLNSVQHLPGSAQVFKPDQCKTVLLQFCRTCLTTLPLLRLSVLPNYRLTLSWDVPKEEVQVQSLL</sequence>
<proteinExistence type="predicted"/>
<accession>A0A1B6H6R0</accession>
<feature type="non-terminal residue" evidence="1">
    <location>
        <position position="233"/>
    </location>
</feature>
<evidence type="ECO:0000313" key="1">
    <source>
        <dbReference type="EMBL" id="JAS70405.1"/>
    </source>
</evidence>
<gene>
    <name evidence="1" type="ORF">g.1693</name>
</gene>
<dbReference type="InterPro" id="IPR032727">
    <property type="entry name" value="CLAMP"/>
</dbReference>
<dbReference type="EMBL" id="GECU01037301">
    <property type="protein sequence ID" value="JAS70405.1"/>
    <property type="molecule type" value="Transcribed_RNA"/>
</dbReference>
<protein>
    <submittedName>
        <fullName evidence="1">Uncharacterized protein</fullName>
    </submittedName>
</protein>